<dbReference type="Pfam" id="PF25202">
    <property type="entry name" value="DUF7834"/>
    <property type="match status" value="1"/>
</dbReference>
<dbReference type="EMBL" id="CP011376">
    <property type="protein sequence ID" value="AKG07566.1"/>
    <property type="molecule type" value="Genomic_DNA"/>
</dbReference>
<reference evidence="2 3" key="1">
    <citation type="submission" date="2015-05" db="EMBL/GenBank/DDBJ databases">
        <authorList>
            <person name="Dickey A."/>
            <person name="Clawson M."/>
            <person name="Bono J."/>
            <person name="Loy J.D."/>
        </authorList>
    </citation>
    <scope>NUCLEOTIDE SEQUENCE [LARGE SCALE GENOMIC DNA]</scope>
    <source>
        <strain evidence="2 3">22581</strain>
    </source>
</reference>
<sequence>MALDNLDEVFQYFDSQNSRGKSLEAYDLLKAYHLREMVGACKVYELVKTWEDNATIKTDVLNQPVWLQLIISDILSRYRRWEWNVSAEFFEKQDVDIFKGLSREDQGKYLKLSERYAYETQMNGVILDGERFFKYVEYYKVQYERLFQEGGLVNNSQIVIPKTSTPLFSHLKQKATINKGDGFVFVSFIIMVMWYYDKFGDYELNKAVVRIARWVYFLRFYHKSLYFSSVENHLWQPNGLYVALRRAITPEQFLSFDIGKTEKRTDSKNVSYLNELLAGFYDDKTQSDKGEKQ</sequence>
<organism evidence="2 3">
    <name type="scientific">Moraxella bovoculi</name>
    <dbReference type="NCBI Taxonomy" id="386891"/>
    <lineage>
        <taxon>Bacteria</taxon>
        <taxon>Pseudomonadati</taxon>
        <taxon>Pseudomonadota</taxon>
        <taxon>Gammaproteobacteria</taxon>
        <taxon>Moraxellales</taxon>
        <taxon>Moraxellaceae</taxon>
        <taxon>Moraxella</taxon>
    </lineage>
</organism>
<dbReference type="Proteomes" id="UP000077465">
    <property type="component" value="Chromosome"/>
</dbReference>
<dbReference type="InterPro" id="IPR057156">
    <property type="entry name" value="DUF7834"/>
</dbReference>
<name>A0AAC8T9M9_9GAMM</name>
<feature type="domain" description="DUF7834" evidence="1">
    <location>
        <begin position="44"/>
        <end position="269"/>
    </location>
</feature>
<proteinExistence type="predicted"/>
<evidence type="ECO:0000313" key="2">
    <source>
        <dbReference type="EMBL" id="AKG07566.1"/>
    </source>
</evidence>
<gene>
    <name evidence="2" type="ORF">AAX06_04650</name>
</gene>
<protein>
    <recommendedName>
        <fullName evidence="1">DUF7834 domain-containing protein</fullName>
    </recommendedName>
</protein>
<evidence type="ECO:0000259" key="1">
    <source>
        <dbReference type="Pfam" id="PF25202"/>
    </source>
</evidence>
<accession>A0AAC8T9M9</accession>
<dbReference type="RefSeq" id="WP_046699198.1">
    <property type="nucleotide sequence ID" value="NZ_CP011376.1"/>
</dbReference>
<evidence type="ECO:0000313" key="3">
    <source>
        <dbReference type="Proteomes" id="UP000077465"/>
    </source>
</evidence>
<dbReference type="AlphaFoldDB" id="A0AAC8T9M9"/>